<name>A0A8J2KVZ7_9HEXA</name>
<keyword evidence="3" id="KW-1185">Reference proteome</keyword>
<protein>
    <recommendedName>
        <fullName evidence="1">Prolyl 4-hydroxylase N-terminal domain-containing protein</fullName>
    </recommendedName>
</protein>
<feature type="non-terminal residue" evidence="2">
    <location>
        <position position="140"/>
    </location>
</feature>
<comment type="caution">
    <text evidence="2">The sequence shown here is derived from an EMBL/GenBank/DDBJ whole genome shotgun (WGS) entry which is preliminary data.</text>
</comment>
<reference evidence="2" key="1">
    <citation type="submission" date="2021-06" db="EMBL/GenBank/DDBJ databases">
        <authorList>
            <person name="Hodson N. C."/>
            <person name="Mongue J. A."/>
            <person name="Jaron S. K."/>
        </authorList>
    </citation>
    <scope>NUCLEOTIDE SEQUENCE</scope>
</reference>
<feature type="non-terminal residue" evidence="2">
    <location>
        <position position="1"/>
    </location>
</feature>
<evidence type="ECO:0000313" key="2">
    <source>
        <dbReference type="EMBL" id="CAG7824462.1"/>
    </source>
</evidence>
<dbReference type="GO" id="GO:0004656">
    <property type="term" value="F:procollagen-proline 4-dioxygenase activity"/>
    <property type="evidence" value="ECO:0007669"/>
    <property type="project" value="InterPro"/>
</dbReference>
<evidence type="ECO:0000259" key="1">
    <source>
        <dbReference type="Pfam" id="PF08336"/>
    </source>
</evidence>
<dbReference type="EMBL" id="CAJVCH010532934">
    <property type="protein sequence ID" value="CAG7824462.1"/>
    <property type="molecule type" value="Genomic_DNA"/>
</dbReference>
<evidence type="ECO:0000313" key="3">
    <source>
        <dbReference type="Proteomes" id="UP000708208"/>
    </source>
</evidence>
<organism evidence="2 3">
    <name type="scientific">Allacma fusca</name>
    <dbReference type="NCBI Taxonomy" id="39272"/>
    <lineage>
        <taxon>Eukaryota</taxon>
        <taxon>Metazoa</taxon>
        <taxon>Ecdysozoa</taxon>
        <taxon>Arthropoda</taxon>
        <taxon>Hexapoda</taxon>
        <taxon>Collembola</taxon>
        <taxon>Symphypleona</taxon>
        <taxon>Sminthuridae</taxon>
        <taxon>Allacma</taxon>
    </lineage>
</organism>
<accession>A0A8J2KVZ7</accession>
<dbReference type="InterPro" id="IPR013547">
    <property type="entry name" value="P4H_N"/>
</dbReference>
<dbReference type="Proteomes" id="UP000708208">
    <property type="component" value="Unassembled WGS sequence"/>
</dbReference>
<dbReference type="OrthoDB" id="420380at2759"/>
<sequence>PNPICAFRLIWRIKFLLEDVISHNQFIRHFGSVSRRISYFFKQYSWPTMEDLEALAEKILRIQYVYDLHVDQLANGWISTLHTNCTLKSVHSYAIFKVAAKTQQFTSAIEWVELAKEIAATDKMSSHVVLAYSLWNAIEK</sequence>
<feature type="domain" description="Prolyl 4-hydroxylase N-terminal" evidence="1">
    <location>
        <begin position="2"/>
        <end position="79"/>
    </location>
</feature>
<dbReference type="Pfam" id="PF08336">
    <property type="entry name" value="P4Ha_N"/>
    <property type="match status" value="1"/>
</dbReference>
<proteinExistence type="predicted"/>
<dbReference type="GO" id="GO:0005783">
    <property type="term" value="C:endoplasmic reticulum"/>
    <property type="evidence" value="ECO:0007669"/>
    <property type="project" value="InterPro"/>
</dbReference>
<gene>
    <name evidence="2" type="ORF">AFUS01_LOCUS34616</name>
</gene>
<dbReference type="AlphaFoldDB" id="A0A8J2KVZ7"/>